<feature type="transmembrane region" description="Helical" evidence="2">
    <location>
        <begin position="151"/>
        <end position="172"/>
    </location>
</feature>
<feature type="transmembrane region" description="Helical" evidence="2">
    <location>
        <begin position="32"/>
        <end position="51"/>
    </location>
</feature>
<keyword evidence="5" id="KW-1185">Reference proteome</keyword>
<protein>
    <submittedName>
        <fullName evidence="3">Uncharacterized protein</fullName>
    </submittedName>
</protein>
<sequence>MIVGLIAAAEVGFWAVLAAGLGARYGLRKPRLGAALLVCVPLIDVLLLTATSVDLARGAEPTAAHGLAALYLGFTVAYGHYTIRWADGHAAHRFAGAPKPPKPPRHGAARAAHEWRIWSMTLIAVVIALAALQTMIWAIADADRTEALRAWQWTGLRVLGIHALIALTYTVWPKKAPEGAEGAEGSAGAAAERESRA</sequence>
<feature type="region of interest" description="Disordered" evidence="1">
    <location>
        <begin position="177"/>
        <end position="197"/>
    </location>
</feature>
<dbReference type="Proteomes" id="UP000268652">
    <property type="component" value="Unassembled WGS sequence"/>
</dbReference>
<organism evidence="3 6">
    <name type="scientific">Streptomyces radicis</name>
    <dbReference type="NCBI Taxonomy" id="1750517"/>
    <lineage>
        <taxon>Bacteria</taxon>
        <taxon>Bacillati</taxon>
        <taxon>Actinomycetota</taxon>
        <taxon>Actinomycetes</taxon>
        <taxon>Kitasatosporales</taxon>
        <taxon>Streptomycetaceae</taxon>
        <taxon>Streptomyces</taxon>
    </lineage>
</organism>
<comment type="caution">
    <text evidence="3">The sequence shown here is derived from an EMBL/GenBank/DDBJ whole genome shotgun (WGS) entry which is preliminary data.</text>
</comment>
<reference evidence="5 6" key="1">
    <citation type="submission" date="2018-09" db="EMBL/GenBank/DDBJ databases">
        <title>Streptomyces sp. nov. DS1-2, an endophytic actinomycete isolated from roots of Dendrobium scabrilingue.</title>
        <authorList>
            <person name="Kuncharoen N."/>
            <person name="Kudo T."/>
            <person name="Ohkuma M."/>
            <person name="Yuki M."/>
            <person name="Tanasupawat S."/>
        </authorList>
    </citation>
    <scope>NUCLEOTIDE SEQUENCE [LARGE SCALE GENOMIC DNA]</scope>
    <source>
        <strain evidence="3 6">AZ1-7</strain>
        <strain evidence="4 5">DS1-2</strain>
    </source>
</reference>
<dbReference type="Proteomes" id="UP000275024">
    <property type="component" value="Unassembled WGS sequence"/>
</dbReference>
<keyword evidence="2" id="KW-0812">Transmembrane</keyword>
<evidence type="ECO:0000313" key="4">
    <source>
        <dbReference type="EMBL" id="RKN23041.1"/>
    </source>
</evidence>
<gene>
    <name evidence="4" type="ORF">D7318_13575</name>
    <name evidence="3" type="ORF">D7319_12950</name>
</gene>
<feature type="transmembrane region" description="Helical" evidence="2">
    <location>
        <begin position="6"/>
        <end position="25"/>
    </location>
</feature>
<feature type="compositionally biased region" description="Low complexity" evidence="1">
    <location>
        <begin position="179"/>
        <end position="190"/>
    </location>
</feature>
<evidence type="ECO:0000313" key="6">
    <source>
        <dbReference type="Proteomes" id="UP000275024"/>
    </source>
</evidence>
<evidence type="ECO:0000256" key="1">
    <source>
        <dbReference type="SAM" id="MobiDB-lite"/>
    </source>
</evidence>
<dbReference type="EMBL" id="RBDX01000008">
    <property type="protein sequence ID" value="RKN09361.1"/>
    <property type="molecule type" value="Genomic_DNA"/>
</dbReference>
<name>A0A3A9W804_9ACTN</name>
<keyword evidence="2" id="KW-0472">Membrane</keyword>
<evidence type="ECO:0000256" key="2">
    <source>
        <dbReference type="SAM" id="Phobius"/>
    </source>
</evidence>
<keyword evidence="2" id="KW-1133">Transmembrane helix</keyword>
<dbReference type="EMBL" id="RBDY01000008">
    <property type="protein sequence ID" value="RKN23041.1"/>
    <property type="molecule type" value="Genomic_DNA"/>
</dbReference>
<feature type="transmembrane region" description="Helical" evidence="2">
    <location>
        <begin position="117"/>
        <end position="139"/>
    </location>
</feature>
<dbReference type="AlphaFoldDB" id="A0A3A9W804"/>
<accession>A0A3A9W804</accession>
<feature type="transmembrane region" description="Helical" evidence="2">
    <location>
        <begin position="63"/>
        <end position="83"/>
    </location>
</feature>
<dbReference type="RefSeq" id="WP_120697213.1">
    <property type="nucleotide sequence ID" value="NZ_RBDX01000008.1"/>
</dbReference>
<evidence type="ECO:0000313" key="3">
    <source>
        <dbReference type="EMBL" id="RKN09361.1"/>
    </source>
</evidence>
<evidence type="ECO:0000313" key="5">
    <source>
        <dbReference type="Proteomes" id="UP000268652"/>
    </source>
</evidence>
<dbReference type="OrthoDB" id="2082317at2"/>
<proteinExistence type="predicted"/>